<proteinExistence type="predicted"/>
<evidence type="ECO:0000313" key="1">
    <source>
        <dbReference type="EMBL" id="CDM26222.1"/>
    </source>
</evidence>
<gene>
    <name evidence="1" type="ORF">PROQFM164_S01g000031</name>
</gene>
<keyword evidence="2" id="KW-1185">Reference proteome</keyword>
<sequence length="72" mass="8051">MSIPGVHQYHVHLYIRRKNRHKPSLKAQDVAIFEPNKGIARHGLALKLADAFFSICEDPSGGEDAKLTDDEP</sequence>
<accession>W6Q8Z0</accession>
<dbReference type="Proteomes" id="UP000030686">
    <property type="component" value="Unassembled WGS sequence"/>
</dbReference>
<protein>
    <submittedName>
        <fullName evidence="1">Genomic scaffold, ProqFM164S01</fullName>
    </submittedName>
</protein>
<dbReference type="AlphaFoldDB" id="W6Q8Z0"/>
<dbReference type="EMBL" id="HG792015">
    <property type="protein sequence ID" value="CDM26222.1"/>
    <property type="molecule type" value="Genomic_DNA"/>
</dbReference>
<organism evidence="1 2">
    <name type="scientific">Penicillium roqueforti (strain FM164)</name>
    <dbReference type="NCBI Taxonomy" id="1365484"/>
    <lineage>
        <taxon>Eukaryota</taxon>
        <taxon>Fungi</taxon>
        <taxon>Dikarya</taxon>
        <taxon>Ascomycota</taxon>
        <taxon>Pezizomycotina</taxon>
        <taxon>Eurotiomycetes</taxon>
        <taxon>Eurotiomycetidae</taxon>
        <taxon>Eurotiales</taxon>
        <taxon>Aspergillaceae</taxon>
        <taxon>Penicillium</taxon>
    </lineage>
</organism>
<name>W6Q8Z0_PENRF</name>
<evidence type="ECO:0000313" key="2">
    <source>
        <dbReference type="Proteomes" id="UP000030686"/>
    </source>
</evidence>
<reference evidence="1" key="1">
    <citation type="journal article" date="2014" name="Nat. Commun.">
        <title>Multiple recent horizontal transfers of a large genomic region in cheese making fungi.</title>
        <authorList>
            <person name="Cheeseman K."/>
            <person name="Ropars J."/>
            <person name="Renault P."/>
            <person name="Dupont J."/>
            <person name="Gouzy J."/>
            <person name="Branca A."/>
            <person name="Abraham A.L."/>
            <person name="Ceppi M."/>
            <person name="Conseiller E."/>
            <person name="Debuchy R."/>
            <person name="Malagnac F."/>
            <person name="Goarin A."/>
            <person name="Silar P."/>
            <person name="Lacoste S."/>
            <person name="Sallet E."/>
            <person name="Bensimon A."/>
            <person name="Giraud T."/>
            <person name="Brygoo Y."/>
        </authorList>
    </citation>
    <scope>NUCLEOTIDE SEQUENCE [LARGE SCALE GENOMIC DNA]</scope>
    <source>
        <strain evidence="1">FM164</strain>
    </source>
</reference>